<dbReference type="Pfam" id="PF03129">
    <property type="entry name" value="HGTP_anticodon"/>
    <property type="match status" value="1"/>
</dbReference>
<accession>A0A2U2AHH6</accession>
<dbReference type="InterPro" id="IPR007214">
    <property type="entry name" value="YbaK/aa-tRNA-synth-assoc-dom"/>
</dbReference>
<keyword evidence="13" id="KW-1185">Reference proteome</keyword>
<dbReference type="NCBIfam" id="NF006625">
    <property type="entry name" value="PRK09194.1"/>
    <property type="match status" value="1"/>
</dbReference>
<dbReference type="GO" id="GO:0006433">
    <property type="term" value="P:prolyl-tRNA aminoacylation"/>
    <property type="evidence" value="ECO:0007669"/>
    <property type="project" value="UniProtKB-UniRule"/>
</dbReference>
<name>A0A2U2AHH6_9GAMM</name>
<evidence type="ECO:0000256" key="10">
    <source>
        <dbReference type="HAMAP-Rule" id="MF_01569"/>
    </source>
</evidence>
<dbReference type="InterPro" id="IPR002316">
    <property type="entry name" value="Pro-tRNA-ligase_IIa"/>
</dbReference>
<dbReference type="FunFam" id="3.30.930.10:FF:000062">
    <property type="entry name" value="Proline--tRNA ligase"/>
    <property type="match status" value="1"/>
</dbReference>
<dbReference type="OrthoDB" id="9809052at2"/>
<dbReference type="InterPro" id="IPR036754">
    <property type="entry name" value="YbaK/aa-tRNA-synt-asso_dom_sf"/>
</dbReference>
<dbReference type="CDD" id="cd00779">
    <property type="entry name" value="ProRS_core_prok"/>
    <property type="match status" value="1"/>
</dbReference>
<sequence>MKTSQFLINTLRDTPNDAEIKSHQLMLRAGLIRRVTSGIYSWSPLGLRVLQKTENIVRDEMNKAGALEMLMPSAQPAELWIESGRWEKFGPELLRFKDRHMRDYCLGPTHEEIITDFARQELKSYRQLPINFYQIQWKFRDEIRPRFGVMRSREFLMKDAYSFHIDAESLDDTYNKMYTAYSNILDRLELEYRAVWADSGAIGGSKSQEFHVVTQAGEDAIVYSTESDYAANVEAAEAIAVGTRGEATGALKKLETPNVHSIEDLAKFLNSPPEMHLKTLILHGQKENELIAVCLRGDHELNEVKAENCGLFAVPLTFASDEEIANILNTTPGSIGPVNMPIKVVFDRQAALMSNFSCGANETGFHYINVNIGRDLPEPEVLDLREIKEGDPSPCGKGKIAIARGIEVGHIFQLGDRYSKAMNATVLDQNGKATVMQMGCYGIGVTRIVAAAIEQRNDDAGIIWPKAIAPFTLSLIPMNYGKSELVKETTDKLYNELLALGIDVLLEDRNIRPGEAFSDHELIGIPYRVVIGDRTLKNGEVEFKARTDEAATMVSVTEIVNVIKATLNP</sequence>
<protein>
    <recommendedName>
        <fullName evidence="10">Proline--tRNA ligase</fullName>
        <ecNumber evidence="10">6.1.1.15</ecNumber>
    </recommendedName>
    <alternativeName>
        <fullName evidence="10">Prolyl-tRNA synthetase</fullName>
        <shortName evidence="10">ProRS</shortName>
    </alternativeName>
</protein>
<dbReference type="SUPFAM" id="SSF55681">
    <property type="entry name" value="Class II aaRS and biotin synthetases"/>
    <property type="match status" value="1"/>
</dbReference>
<dbReference type="GO" id="GO:0005524">
    <property type="term" value="F:ATP binding"/>
    <property type="evidence" value="ECO:0007669"/>
    <property type="project" value="UniProtKB-UniRule"/>
</dbReference>
<dbReference type="CDD" id="cd00861">
    <property type="entry name" value="ProRS_anticodon_short"/>
    <property type="match status" value="1"/>
</dbReference>
<organism evidence="12 13">
    <name type="scientific">Ignatzschineria ureiclastica</name>
    <dbReference type="NCBI Taxonomy" id="472582"/>
    <lineage>
        <taxon>Bacteria</taxon>
        <taxon>Pseudomonadati</taxon>
        <taxon>Pseudomonadota</taxon>
        <taxon>Gammaproteobacteria</taxon>
        <taxon>Cardiobacteriales</taxon>
        <taxon>Ignatzschineriaceae</taxon>
        <taxon>Ignatzschineria</taxon>
    </lineage>
</organism>
<dbReference type="SUPFAM" id="SSF52954">
    <property type="entry name" value="Class II aaRS ABD-related"/>
    <property type="match status" value="1"/>
</dbReference>
<keyword evidence="8 10" id="KW-0030">Aminoacyl-tRNA synthetase</keyword>
<dbReference type="GO" id="GO:0005829">
    <property type="term" value="C:cytosol"/>
    <property type="evidence" value="ECO:0007669"/>
    <property type="project" value="TreeGrafter"/>
</dbReference>
<keyword evidence="5 10" id="KW-0547">Nucleotide-binding</keyword>
<dbReference type="PIRSF" id="PIRSF001535">
    <property type="entry name" value="ProRS_1"/>
    <property type="match status" value="1"/>
</dbReference>
<dbReference type="AlphaFoldDB" id="A0A2U2AHH6"/>
<comment type="subunit">
    <text evidence="2 10">Homodimer.</text>
</comment>
<dbReference type="Pfam" id="PF04073">
    <property type="entry name" value="tRNA_edit"/>
    <property type="match status" value="1"/>
</dbReference>
<comment type="function">
    <text evidence="10">Catalyzes the attachment of proline to tRNA(Pro) in a two-step reaction: proline is first activated by ATP to form Pro-AMP and then transferred to the acceptor end of tRNA(Pro). As ProRS can inadvertently accommodate and process non-cognate amino acids such as alanine and cysteine, to avoid such errors it has two additional distinct editing activities against alanine. One activity is designated as 'pretransfer' editing and involves the tRNA(Pro)-independent hydrolysis of activated Ala-AMP. The other activity is designated 'posttransfer' editing and involves deacylation of mischarged Ala-tRNA(Pro). The misacylated Cys-tRNA(Pro) is not edited by ProRS.</text>
</comment>
<dbReference type="Pfam" id="PF00587">
    <property type="entry name" value="tRNA-synt_2b"/>
    <property type="match status" value="1"/>
</dbReference>
<dbReference type="RefSeq" id="WP_109188688.1">
    <property type="nucleotide sequence ID" value="NZ_BMYA01000001.1"/>
</dbReference>
<dbReference type="InterPro" id="IPR004500">
    <property type="entry name" value="Pro-tRNA-synth_IIa_bac-type"/>
</dbReference>
<dbReference type="Gene3D" id="3.40.50.800">
    <property type="entry name" value="Anticodon-binding domain"/>
    <property type="match status" value="1"/>
</dbReference>
<dbReference type="Proteomes" id="UP000245020">
    <property type="component" value="Unassembled WGS sequence"/>
</dbReference>
<evidence type="ECO:0000256" key="4">
    <source>
        <dbReference type="ARBA" id="ARBA00022598"/>
    </source>
</evidence>
<dbReference type="Gene3D" id="3.90.960.10">
    <property type="entry name" value="YbaK/aminoacyl-tRNA synthetase-associated domain"/>
    <property type="match status" value="1"/>
</dbReference>
<feature type="domain" description="Aminoacyl-transfer RNA synthetases class-II family profile" evidence="11">
    <location>
        <begin position="33"/>
        <end position="465"/>
    </location>
</feature>
<proteinExistence type="inferred from homology"/>
<keyword evidence="7 10" id="KW-0648">Protein biosynthesis</keyword>
<dbReference type="NCBIfam" id="TIGR00409">
    <property type="entry name" value="proS_fam_II"/>
    <property type="match status" value="1"/>
</dbReference>
<comment type="domain">
    <text evidence="10">Consists of three domains: the N-terminal catalytic domain, the editing domain and the C-terminal anticodon-binding domain.</text>
</comment>
<dbReference type="InterPro" id="IPR023717">
    <property type="entry name" value="Pro-tRNA-Synthase_IIa_type1"/>
</dbReference>
<dbReference type="EC" id="6.1.1.15" evidence="10"/>
<dbReference type="InterPro" id="IPR050062">
    <property type="entry name" value="Pro-tRNA_synthetase"/>
</dbReference>
<keyword evidence="4 10" id="KW-0436">Ligase</keyword>
<gene>
    <name evidence="10" type="primary">proS</name>
    <name evidence="12" type="ORF">DC083_02610</name>
</gene>
<evidence type="ECO:0000256" key="1">
    <source>
        <dbReference type="ARBA" id="ARBA00004496"/>
    </source>
</evidence>
<evidence type="ECO:0000256" key="5">
    <source>
        <dbReference type="ARBA" id="ARBA00022741"/>
    </source>
</evidence>
<keyword evidence="3 10" id="KW-0963">Cytoplasm</keyword>
<dbReference type="PANTHER" id="PTHR42753">
    <property type="entry name" value="MITOCHONDRIAL RIBOSOME PROTEIN L39/PROLYL-TRNA LIGASE FAMILY MEMBER"/>
    <property type="match status" value="1"/>
</dbReference>
<evidence type="ECO:0000259" key="11">
    <source>
        <dbReference type="PROSITE" id="PS50862"/>
    </source>
</evidence>
<evidence type="ECO:0000256" key="6">
    <source>
        <dbReference type="ARBA" id="ARBA00022840"/>
    </source>
</evidence>
<evidence type="ECO:0000313" key="13">
    <source>
        <dbReference type="Proteomes" id="UP000245020"/>
    </source>
</evidence>
<dbReference type="InterPro" id="IPR004154">
    <property type="entry name" value="Anticodon-bd"/>
</dbReference>
<dbReference type="InterPro" id="IPR033730">
    <property type="entry name" value="ProRS_core_prok"/>
</dbReference>
<dbReference type="InterPro" id="IPR044140">
    <property type="entry name" value="ProRS_anticodon_short"/>
</dbReference>
<dbReference type="PANTHER" id="PTHR42753:SF2">
    <property type="entry name" value="PROLINE--TRNA LIGASE"/>
    <property type="match status" value="1"/>
</dbReference>
<dbReference type="InterPro" id="IPR006195">
    <property type="entry name" value="aa-tRNA-synth_II"/>
</dbReference>
<evidence type="ECO:0000313" key="12">
    <source>
        <dbReference type="EMBL" id="PWD82090.1"/>
    </source>
</evidence>
<dbReference type="Gene3D" id="3.30.930.10">
    <property type="entry name" value="Bira Bifunctional Protein, Domain 2"/>
    <property type="match status" value="2"/>
</dbReference>
<comment type="caution">
    <text evidence="12">The sequence shown here is derived from an EMBL/GenBank/DDBJ whole genome shotgun (WGS) entry which is preliminary data.</text>
</comment>
<reference evidence="13" key="1">
    <citation type="submission" date="2018-05" db="EMBL/GenBank/DDBJ databases">
        <title>Ignatzschineria dubaiensis sp. nov., isolated from necrotic foot tissues of dromedaries (Camelus dromedarius) and associated maggots in Dubai, United Arab Emirates.</title>
        <authorList>
            <person name="Tsang C.C."/>
            <person name="Tang J.Y.M."/>
            <person name="Fong J.Y.H."/>
            <person name="Kinne J."/>
            <person name="Lee H.H."/>
            <person name="Joseph M."/>
            <person name="Jose S."/>
            <person name="Schuster R.K."/>
            <person name="Tang Y."/>
            <person name="Sivakumar S."/>
            <person name="Chen J.H.K."/>
            <person name="Teng J.L.L."/>
            <person name="Lau S.K.P."/>
            <person name="Wernery U."/>
            <person name="Woo P.C.Y."/>
        </authorList>
    </citation>
    <scope>NUCLEOTIDE SEQUENCE [LARGE SCALE GENOMIC DNA]</scope>
    <source>
        <strain evidence="13">KCTC 22644</strain>
    </source>
</reference>
<dbReference type="SUPFAM" id="SSF55826">
    <property type="entry name" value="YbaK/ProRS associated domain"/>
    <property type="match status" value="1"/>
</dbReference>
<dbReference type="PRINTS" id="PR01046">
    <property type="entry name" value="TRNASYNTHPRO"/>
</dbReference>
<dbReference type="InterPro" id="IPR002314">
    <property type="entry name" value="aa-tRNA-synt_IIb"/>
</dbReference>
<comment type="similarity">
    <text evidence="10">Belongs to the class-II aminoacyl-tRNA synthetase family. ProS type 1 subfamily.</text>
</comment>
<evidence type="ECO:0000256" key="7">
    <source>
        <dbReference type="ARBA" id="ARBA00022917"/>
    </source>
</evidence>
<dbReference type="HAMAP" id="MF_01569">
    <property type="entry name" value="Pro_tRNA_synth_type1"/>
    <property type="match status" value="1"/>
</dbReference>
<dbReference type="InterPro" id="IPR045864">
    <property type="entry name" value="aa-tRNA-synth_II/BPL/LPL"/>
</dbReference>
<keyword evidence="6 10" id="KW-0067">ATP-binding</keyword>
<evidence type="ECO:0000256" key="3">
    <source>
        <dbReference type="ARBA" id="ARBA00022490"/>
    </source>
</evidence>
<evidence type="ECO:0000256" key="8">
    <source>
        <dbReference type="ARBA" id="ARBA00023146"/>
    </source>
</evidence>
<dbReference type="CDD" id="cd04334">
    <property type="entry name" value="ProRS-INS"/>
    <property type="match status" value="1"/>
</dbReference>
<evidence type="ECO:0000256" key="2">
    <source>
        <dbReference type="ARBA" id="ARBA00011738"/>
    </source>
</evidence>
<evidence type="ECO:0000256" key="9">
    <source>
        <dbReference type="ARBA" id="ARBA00047671"/>
    </source>
</evidence>
<dbReference type="EMBL" id="QEWQ01000001">
    <property type="protein sequence ID" value="PWD82090.1"/>
    <property type="molecule type" value="Genomic_DNA"/>
</dbReference>
<comment type="catalytic activity">
    <reaction evidence="9 10">
        <text>tRNA(Pro) + L-proline + ATP = L-prolyl-tRNA(Pro) + AMP + diphosphate</text>
        <dbReference type="Rhea" id="RHEA:14305"/>
        <dbReference type="Rhea" id="RHEA-COMP:9700"/>
        <dbReference type="Rhea" id="RHEA-COMP:9702"/>
        <dbReference type="ChEBI" id="CHEBI:30616"/>
        <dbReference type="ChEBI" id="CHEBI:33019"/>
        <dbReference type="ChEBI" id="CHEBI:60039"/>
        <dbReference type="ChEBI" id="CHEBI:78442"/>
        <dbReference type="ChEBI" id="CHEBI:78532"/>
        <dbReference type="ChEBI" id="CHEBI:456215"/>
        <dbReference type="EC" id="6.1.1.15"/>
    </reaction>
</comment>
<dbReference type="FunFam" id="3.30.930.10:FF:000012">
    <property type="entry name" value="Proline--tRNA ligase"/>
    <property type="match status" value="1"/>
</dbReference>
<dbReference type="PROSITE" id="PS50862">
    <property type="entry name" value="AA_TRNA_LIGASE_II"/>
    <property type="match status" value="1"/>
</dbReference>
<dbReference type="GO" id="GO:0002161">
    <property type="term" value="F:aminoacyl-tRNA deacylase activity"/>
    <property type="evidence" value="ECO:0007669"/>
    <property type="project" value="InterPro"/>
</dbReference>
<dbReference type="InterPro" id="IPR036621">
    <property type="entry name" value="Anticodon-bd_dom_sf"/>
</dbReference>
<dbReference type="GO" id="GO:0004827">
    <property type="term" value="F:proline-tRNA ligase activity"/>
    <property type="evidence" value="ECO:0007669"/>
    <property type="project" value="UniProtKB-UniRule"/>
</dbReference>
<comment type="subcellular location">
    <subcellularLocation>
        <location evidence="1 10">Cytoplasm</location>
    </subcellularLocation>
</comment>